<proteinExistence type="predicted"/>
<accession>A0A841YI04</accession>
<gene>
    <name evidence="2" type="ORF">HB844_13665</name>
</gene>
<name>A0A841YI04_9LIST</name>
<protein>
    <recommendedName>
        <fullName evidence="4">DUF4829 domain-containing protein</fullName>
    </recommendedName>
</protein>
<dbReference type="RefSeq" id="WP_185363519.1">
    <property type="nucleotide sequence ID" value="NZ_JAARPY010000020.1"/>
</dbReference>
<evidence type="ECO:0000313" key="2">
    <source>
        <dbReference type="EMBL" id="MBC1399906.1"/>
    </source>
</evidence>
<dbReference type="AlphaFoldDB" id="A0A841YI04"/>
<dbReference type="EMBL" id="JAARPY010000020">
    <property type="protein sequence ID" value="MBC1399906.1"/>
    <property type="molecule type" value="Genomic_DNA"/>
</dbReference>
<dbReference type="Proteomes" id="UP000571128">
    <property type="component" value="Unassembled WGS sequence"/>
</dbReference>
<evidence type="ECO:0000313" key="3">
    <source>
        <dbReference type="Proteomes" id="UP000571128"/>
    </source>
</evidence>
<comment type="caution">
    <text evidence="2">The sequence shown here is derived from an EMBL/GenBank/DDBJ whole genome shotgun (WGS) entry which is preliminary data.</text>
</comment>
<organism evidence="2 3">
    <name type="scientific">Listeria fleischmannii</name>
    <dbReference type="NCBI Taxonomy" id="1069827"/>
    <lineage>
        <taxon>Bacteria</taxon>
        <taxon>Bacillati</taxon>
        <taxon>Bacillota</taxon>
        <taxon>Bacilli</taxon>
        <taxon>Bacillales</taxon>
        <taxon>Listeriaceae</taxon>
        <taxon>Listeria</taxon>
    </lineage>
</organism>
<evidence type="ECO:0000256" key="1">
    <source>
        <dbReference type="SAM" id="SignalP"/>
    </source>
</evidence>
<sequence>MKKWCVVGLSLLLMVVLSACGQGETEKAEAGSKTNTTDVKKESPYPEADQVAREAFESIVDGDFKSIYEKYSSKDYQEYLISEKSQDTNFSGSDRQMIHEEDEILYPGDYKKLIQSGDYFLGVYDQYKTEEVLNYILIGSTEHGAPGVGGTHRAEIYSDNTDLYVYKLELIKEDAKWKLNSYHSWPHFDEFDVKDRDARVREMVRADSKKITVLHRGKSFASDSN</sequence>
<keyword evidence="1" id="KW-0732">Signal</keyword>
<feature type="signal peptide" evidence="1">
    <location>
        <begin position="1"/>
        <end position="21"/>
    </location>
</feature>
<reference evidence="2 3" key="1">
    <citation type="submission" date="2020-03" db="EMBL/GenBank/DDBJ databases">
        <title>Soil Listeria distribution.</title>
        <authorList>
            <person name="Liao J."/>
            <person name="Wiedmann M."/>
        </authorList>
    </citation>
    <scope>NUCLEOTIDE SEQUENCE [LARGE SCALE GENOMIC DNA]</scope>
    <source>
        <strain evidence="2 3">FSL L7-1645</strain>
    </source>
</reference>
<dbReference type="PROSITE" id="PS51257">
    <property type="entry name" value="PROKAR_LIPOPROTEIN"/>
    <property type="match status" value="1"/>
</dbReference>
<feature type="chain" id="PRO_5039543519" description="DUF4829 domain-containing protein" evidence="1">
    <location>
        <begin position="22"/>
        <end position="225"/>
    </location>
</feature>
<evidence type="ECO:0008006" key="4">
    <source>
        <dbReference type="Google" id="ProtNLM"/>
    </source>
</evidence>